<protein>
    <submittedName>
        <fullName evidence="1">Uncharacterized protein</fullName>
    </submittedName>
</protein>
<evidence type="ECO:0000313" key="2">
    <source>
        <dbReference type="Proteomes" id="UP000434475"/>
    </source>
</evidence>
<dbReference type="Pfam" id="PF20529">
    <property type="entry name" value="DUF6744"/>
    <property type="match status" value="1"/>
</dbReference>
<comment type="caution">
    <text evidence="1">The sequence shown here is derived from an EMBL/GenBank/DDBJ whole genome shotgun (WGS) entry which is preliminary data.</text>
</comment>
<gene>
    <name evidence="1" type="ORF">GKE97_01685</name>
</gene>
<dbReference type="AlphaFoldDB" id="A0A6I2QVM9"/>
<dbReference type="Proteomes" id="UP000434475">
    <property type="component" value="Unassembled WGS sequence"/>
</dbReference>
<dbReference type="InterPro" id="IPR046632">
    <property type="entry name" value="DUF6744"/>
</dbReference>
<reference evidence="1 2" key="1">
    <citation type="journal article" date="2019" name="Nat. Med.">
        <title>A library of human gut bacterial isolates paired with longitudinal multiomics data enables mechanistic microbiome research.</title>
        <authorList>
            <person name="Poyet M."/>
            <person name="Groussin M."/>
            <person name="Gibbons S.M."/>
            <person name="Avila-Pacheco J."/>
            <person name="Jiang X."/>
            <person name="Kearney S.M."/>
            <person name="Perrotta A.R."/>
            <person name="Berdy B."/>
            <person name="Zhao S."/>
            <person name="Lieberman T.D."/>
            <person name="Swanson P.K."/>
            <person name="Smith M."/>
            <person name="Roesemann S."/>
            <person name="Alexander J.E."/>
            <person name="Rich S.A."/>
            <person name="Livny J."/>
            <person name="Vlamakis H."/>
            <person name="Clish C."/>
            <person name="Bullock K."/>
            <person name="Deik A."/>
            <person name="Scott J."/>
            <person name="Pierce K.A."/>
            <person name="Xavier R.J."/>
            <person name="Alm E.J."/>
        </authorList>
    </citation>
    <scope>NUCLEOTIDE SEQUENCE [LARGE SCALE GENOMIC DNA]</scope>
    <source>
        <strain evidence="1 2">BIOML-A2</strain>
    </source>
</reference>
<sequence length="324" mass="37403">MGNLFHMNDFVAASQGDAQNMLGKFLYFSLSNLLVEKAQLSELCESMGISYSGGTRLSVADAFRSATGDIKERKPVTVAGETNIYLVYCRDNKHTADALSRELVKETLNQKTNRYEKLANITCDRKDGQIYCTNIVMDPDIDVQARCRQAEELFELYQRCANRKQIETICANFLREMEATKLSINGHLYFVPRSHMEKVDIFEDFIGLLGGMNRNNTPLVVNSFYIIDDEKQRSKMAEEFYNAVKKEITEYQERCDYFIKSNCQSPAVMERWVLKVRGLEERKRHYEEILRRELDGLAEEFSTLKLLSQELQVRANAIHFQKAA</sequence>
<accession>A0A6I2QVM9</accession>
<organism evidence="1 2">
    <name type="scientific">Flavonifractor plautii</name>
    <name type="common">Fusobacterium plautii</name>
    <dbReference type="NCBI Taxonomy" id="292800"/>
    <lineage>
        <taxon>Bacteria</taxon>
        <taxon>Bacillati</taxon>
        <taxon>Bacillota</taxon>
        <taxon>Clostridia</taxon>
        <taxon>Eubacteriales</taxon>
        <taxon>Oscillospiraceae</taxon>
        <taxon>Flavonifractor</taxon>
    </lineage>
</organism>
<name>A0A6I2QVM9_FLAPL</name>
<proteinExistence type="predicted"/>
<evidence type="ECO:0000313" key="1">
    <source>
        <dbReference type="EMBL" id="MSB18224.1"/>
    </source>
</evidence>
<dbReference type="RefSeq" id="WP_024722909.1">
    <property type="nucleotide sequence ID" value="NZ_CAXUMB010000008.1"/>
</dbReference>
<dbReference type="EMBL" id="WKPR01000002">
    <property type="protein sequence ID" value="MSB18224.1"/>
    <property type="molecule type" value="Genomic_DNA"/>
</dbReference>